<dbReference type="GO" id="GO:0016829">
    <property type="term" value="F:lyase activity"/>
    <property type="evidence" value="ECO:0007669"/>
    <property type="project" value="UniProtKB-KW"/>
</dbReference>
<dbReference type="EMBL" id="JACNJD010000158">
    <property type="protein sequence ID" value="MBC8176739.1"/>
    <property type="molecule type" value="Genomic_DNA"/>
</dbReference>
<comment type="caution">
    <text evidence="3">The sequence shown here is derived from an EMBL/GenBank/DDBJ whole genome shotgun (WGS) entry which is preliminary data.</text>
</comment>
<gene>
    <name evidence="3" type="ORF">H8E19_04990</name>
</gene>
<dbReference type="PANTHER" id="PTHR11941">
    <property type="entry name" value="ENOYL-COA HYDRATASE-RELATED"/>
    <property type="match status" value="1"/>
</dbReference>
<keyword evidence="2" id="KW-0456">Lyase</keyword>
<sequence>MKYETIEYEVVEDGIGVLSLNRPRRFNSVNEEMAEELESFWRDRLYDLDTHVIILRGNGKRNFCAGLDMKAVMKIMPEMDTDMFYRFQSRLARLNLAMRQVPQPIICAVHGAAVGLGFSFALASDLRVISNESRFSAAFINIGLGGADMACSYFLPRLIGAGRAYEFMLTGNFISAEEAMSLGLVSRLVEPDQLMETALELARTMNSKNPMGLRLTKEAINMSIDAGGLEHVLNMEDRNQTLLVLRGRLGEKGKAGRYF</sequence>
<dbReference type="Pfam" id="PF00378">
    <property type="entry name" value="ECH_1"/>
    <property type="match status" value="1"/>
</dbReference>
<protein>
    <submittedName>
        <fullName evidence="3">Enoyl-CoA hydratase/isomerase family protein</fullName>
    </submittedName>
</protein>
<evidence type="ECO:0000256" key="2">
    <source>
        <dbReference type="ARBA" id="ARBA00023239"/>
    </source>
</evidence>
<dbReference type="CDD" id="cd06558">
    <property type="entry name" value="crotonase-like"/>
    <property type="match status" value="1"/>
</dbReference>
<evidence type="ECO:0000256" key="1">
    <source>
        <dbReference type="ARBA" id="ARBA00005254"/>
    </source>
</evidence>
<organism evidence="3 4">
    <name type="scientific">Candidatus Desulfacyla euxinica</name>
    <dbReference type="NCBI Taxonomy" id="2841693"/>
    <lineage>
        <taxon>Bacteria</taxon>
        <taxon>Deltaproteobacteria</taxon>
        <taxon>Candidatus Desulfacyla</taxon>
    </lineage>
</organism>
<name>A0A8J6T766_9DELT</name>
<dbReference type="InterPro" id="IPR001753">
    <property type="entry name" value="Enoyl-CoA_hydra/iso"/>
</dbReference>
<dbReference type="PANTHER" id="PTHR11941:SF130">
    <property type="entry name" value="ENOYL-COA HYDRATASE ECHA12-RELATED"/>
    <property type="match status" value="1"/>
</dbReference>
<dbReference type="Gene3D" id="3.90.226.10">
    <property type="entry name" value="2-enoyl-CoA Hydratase, Chain A, domain 1"/>
    <property type="match status" value="1"/>
</dbReference>
<dbReference type="GO" id="GO:0006635">
    <property type="term" value="P:fatty acid beta-oxidation"/>
    <property type="evidence" value="ECO:0007669"/>
    <property type="project" value="TreeGrafter"/>
</dbReference>
<dbReference type="Gene3D" id="1.10.12.10">
    <property type="entry name" value="Lyase 2-enoyl-coa Hydratase, Chain A, domain 2"/>
    <property type="match status" value="1"/>
</dbReference>
<dbReference type="Proteomes" id="UP000650524">
    <property type="component" value="Unassembled WGS sequence"/>
</dbReference>
<dbReference type="InterPro" id="IPR029045">
    <property type="entry name" value="ClpP/crotonase-like_dom_sf"/>
</dbReference>
<accession>A0A8J6T766</accession>
<dbReference type="InterPro" id="IPR014748">
    <property type="entry name" value="Enoyl-CoA_hydra_C"/>
</dbReference>
<comment type="similarity">
    <text evidence="1">Belongs to the enoyl-CoA hydratase/isomerase family.</text>
</comment>
<reference evidence="3 4" key="1">
    <citation type="submission" date="2020-08" db="EMBL/GenBank/DDBJ databases">
        <title>Bridging the membrane lipid divide: bacteria of the FCB group superphylum have the potential to synthesize archaeal ether lipids.</title>
        <authorList>
            <person name="Villanueva L."/>
            <person name="Von Meijenfeldt F.A.B."/>
            <person name="Westbye A.B."/>
            <person name="Yadav S."/>
            <person name="Hopmans E.C."/>
            <person name="Dutilh B.E."/>
            <person name="Sinninghe Damste J.S."/>
        </authorList>
    </citation>
    <scope>NUCLEOTIDE SEQUENCE [LARGE SCALE GENOMIC DNA]</scope>
    <source>
        <strain evidence="3">NIOZ-UU27</strain>
    </source>
</reference>
<evidence type="ECO:0000313" key="4">
    <source>
        <dbReference type="Proteomes" id="UP000650524"/>
    </source>
</evidence>
<dbReference type="SUPFAM" id="SSF52096">
    <property type="entry name" value="ClpP/crotonase"/>
    <property type="match status" value="1"/>
</dbReference>
<evidence type="ECO:0000313" key="3">
    <source>
        <dbReference type="EMBL" id="MBC8176739.1"/>
    </source>
</evidence>
<dbReference type="AlphaFoldDB" id="A0A8J6T766"/>
<proteinExistence type="inferred from homology"/>